<evidence type="ECO:0000313" key="1">
    <source>
        <dbReference type="EMBL" id="BBH91875.1"/>
    </source>
</evidence>
<organism evidence="1">
    <name type="scientific">Thermogemmatispora argillosa</name>
    <dbReference type="NCBI Taxonomy" id="2045280"/>
    <lineage>
        <taxon>Bacteria</taxon>
        <taxon>Bacillati</taxon>
        <taxon>Chloroflexota</taxon>
        <taxon>Ktedonobacteria</taxon>
        <taxon>Thermogemmatisporales</taxon>
        <taxon>Thermogemmatisporaceae</taxon>
        <taxon>Thermogemmatispora</taxon>
    </lineage>
</organism>
<accession>A0A455T0E5</accession>
<dbReference type="AlphaFoldDB" id="A0A455T0E5"/>
<sequence>MEDVQRAQERTSSQPACYVTLNVTTHPVRACHATGWVALNRSLGCELR</sequence>
<reference evidence="1" key="1">
    <citation type="submission" date="2018-12" db="EMBL/GenBank/DDBJ databases">
        <title>Novel natural products biosynthetic potential of the class Ktedonobacteria.</title>
        <authorList>
            <person name="Zheng Y."/>
            <person name="Saitou A."/>
            <person name="Wang C.M."/>
            <person name="Toyoda A."/>
            <person name="Minakuchi Y."/>
            <person name="Sekiguchi Y."/>
            <person name="Ueda K."/>
            <person name="Takano H."/>
            <person name="Sakai Y."/>
            <person name="Yokota A."/>
            <person name="Yabe S."/>
        </authorList>
    </citation>
    <scope>NUCLEOTIDE SEQUENCE</scope>
    <source>
        <strain evidence="1">A3-2</strain>
    </source>
</reference>
<gene>
    <name evidence="1" type="ORF">KTA_00740</name>
</gene>
<protein>
    <submittedName>
        <fullName evidence="1">Uncharacterized protein</fullName>
    </submittedName>
</protein>
<name>A0A455T0E5_9CHLR</name>
<dbReference type="EMBL" id="AP019377">
    <property type="protein sequence ID" value="BBH91875.1"/>
    <property type="molecule type" value="Genomic_DNA"/>
</dbReference>
<proteinExistence type="predicted"/>